<reference evidence="2" key="1">
    <citation type="submission" date="2020-10" db="EMBL/GenBank/DDBJ databases">
        <authorList>
            <person name="Kikuchi T."/>
        </authorList>
    </citation>
    <scope>NUCLEOTIDE SEQUENCE</scope>
    <source>
        <strain evidence="2">NKZ352</strain>
    </source>
</reference>
<evidence type="ECO:0000313" key="3">
    <source>
        <dbReference type="Proteomes" id="UP000835052"/>
    </source>
</evidence>
<sequence>MFALQVHVCDLGRPVILAPALGFESHGILNDFLSPFNQFYIALVILGAVEVSTTALFEYRHHALLPPGCPIKFSYRSRVVIFIIRALLGCNLGTVWQFMKKDLNVARRDWEKILPCELAELQDDESTVFFFSADVAKRGLTVVCFCAGVPIFEMIFYVFDSFRKAFVFRILIYKQNELGIPEWSLKG</sequence>
<evidence type="ECO:0000256" key="1">
    <source>
        <dbReference type="SAM" id="Phobius"/>
    </source>
</evidence>
<gene>
    <name evidence="2" type="ORF">CAUJ_LOCUS14193</name>
</gene>
<feature type="transmembrane region" description="Helical" evidence="1">
    <location>
        <begin position="139"/>
        <end position="159"/>
    </location>
</feature>
<proteinExistence type="predicted"/>
<dbReference type="Pfam" id="PF10318">
    <property type="entry name" value="7TM_GPCR_Srh"/>
    <property type="match status" value="1"/>
</dbReference>
<dbReference type="OrthoDB" id="5855319at2759"/>
<keyword evidence="1" id="KW-0472">Membrane</keyword>
<keyword evidence="1" id="KW-0812">Transmembrane</keyword>
<keyword evidence="3" id="KW-1185">Reference proteome</keyword>
<keyword evidence="1" id="KW-1133">Transmembrane helix</keyword>
<accession>A0A8S1HQ83</accession>
<organism evidence="2 3">
    <name type="scientific">Caenorhabditis auriculariae</name>
    <dbReference type="NCBI Taxonomy" id="2777116"/>
    <lineage>
        <taxon>Eukaryota</taxon>
        <taxon>Metazoa</taxon>
        <taxon>Ecdysozoa</taxon>
        <taxon>Nematoda</taxon>
        <taxon>Chromadorea</taxon>
        <taxon>Rhabditida</taxon>
        <taxon>Rhabditina</taxon>
        <taxon>Rhabditomorpha</taxon>
        <taxon>Rhabditoidea</taxon>
        <taxon>Rhabditidae</taxon>
        <taxon>Peloderinae</taxon>
        <taxon>Caenorhabditis</taxon>
    </lineage>
</organism>
<dbReference type="AlphaFoldDB" id="A0A8S1HQ83"/>
<protein>
    <submittedName>
        <fullName evidence="2">Uncharacterized protein</fullName>
    </submittedName>
</protein>
<comment type="caution">
    <text evidence="2">The sequence shown here is derived from an EMBL/GenBank/DDBJ whole genome shotgun (WGS) entry which is preliminary data.</text>
</comment>
<dbReference type="InterPro" id="IPR019422">
    <property type="entry name" value="7TM_GPCR_serpentine_rcpt_Srh"/>
</dbReference>
<feature type="transmembrane region" description="Helical" evidence="1">
    <location>
        <begin position="39"/>
        <end position="59"/>
    </location>
</feature>
<feature type="transmembrane region" description="Helical" evidence="1">
    <location>
        <begin position="79"/>
        <end position="99"/>
    </location>
</feature>
<name>A0A8S1HQ83_9PELO</name>
<evidence type="ECO:0000313" key="2">
    <source>
        <dbReference type="EMBL" id="CAD6198287.1"/>
    </source>
</evidence>
<dbReference type="EMBL" id="CAJGYM010000121">
    <property type="protein sequence ID" value="CAD6198287.1"/>
    <property type="molecule type" value="Genomic_DNA"/>
</dbReference>
<dbReference type="Proteomes" id="UP000835052">
    <property type="component" value="Unassembled WGS sequence"/>
</dbReference>